<sequence length="134" mass="16032">MVKIFVHKKLRDAMNEEKLTTLVKSFRAYKEGKKLPSIFGRDAPYDHTHNRQYLDLQHIHFRESGFPLKILQFNRTSRFVLVYCPGFFNSNHYLLIAIINHWNHRQPDVIEDTDRDRNLMVILEGIAEGFREKF</sequence>
<evidence type="ECO:0000313" key="2">
    <source>
        <dbReference type="Proteomes" id="UP001465153"/>
    </source>
</evidence>
<dbReference type="Pfam" id="PF13957">
    <property type="entry name" value="YafO_toxin"/>
    <property type="match status" value="1"/>
</dbReference>
<accession>A0ABQ0A4T5</accession>
<evidence type="ECO:0000313" key="1">
    <source>
        <dbReference type="EMBL" id="GAA6166678.1"/>
    </source>
</evidence>
<proteinExistence type="predicted"/>
<reference evidence="1 2" key="1">
    <citation type="submission" date="2024-04" db="EMBL/GenBank/DDBJ databases">
        <title>Draft genome sequence of Sessilibacter corallicola NBRC 116591.</title>
        <authorList>
            <person name="Miyakawa T."/>
            <person name="Kusuya Y."/>
            <person name="Miura T."/>
        </authorList>
    </citation>
    <scope>NUCLEOTIDE SEQUENCE [LARGE SCALE GENOMIC DNA]</scope>
    <source>
        <strain evidence="1 2">KU-00831-HH</strain>
    </source>
</reference>
<dbReference type="EMBL" id="BAABWN010000001">
    <property type="protein sequence ID" value="GAA6166678.1"/>
    <property type="molecule type" value="Genomic_DNA"/>
</dbReference>
<dbReference type="NCBIfam" id="NF007377">
    <property type="entry name" value="PRK09885.1"/>
    <property type="match status" value="1"/>
</dbReference>
<dbReference type="Proteomes" id="UP001465153">
    <property type="component" value="Unassembled WGS sequence"/>
</dbReference>
<gene>
    <name evidence="1" type="primary">yafO</name>
    <name evidence="1" type="ORF">NBRC116591_04880</name>
</gene>
<comment type="caution">
    <text evidence="1">The sequence shown here is derived from an EMBL/GenBank/DDBJ whole genome shotgun (WGS) entry which is preliminary data.</text>
</comment>
<dbReference type="InterPro" id="IPR020353">
    <property type="entry name" value="Toxin_YafO"/>
</dbReference>
<protein>
    <submittedName>
        <fullName evidence="1">Type II toxin-antitoxin system mRNA interferase toxin YafO</fullName>
    </submittedName>
</protein>
<keyword evidence="2" id="KW-1185">Reference proteome</keyword>
<organism evidence="1 2">
    <name type="scientific">Sessilibacter corallicola</name>
    <dbReference type="NCBI Taxonomy" id="2904075"/>
    <lineage>
        <taxon>Bacteria</taxon>
        <taxon>Pseudomonadati</taxon>
        <taxon>Pseudomonadota</taxon>
        <taxon>Gammaproteobacteria</taxon>
        <taxon>Cellvibrionales</taxon>
        <taxon>Cellvibrionaceae</taxon>
        <taxon>Sessilibacter</taxon>
    </lineage>
</organism>
<name>A0ABQ0A4T5_9GAMM</name>